<dbReference type="InterPro" id="IPR012337">
    <property type="entry name" value="RNaseH-like_sf"/>
</dbReference>
<evidence type="ECO:0000259" key="17">
    <source>
        <dbReference type="PROSITE" id="PS50013"/>
    </source>
</evidence>
<feature type="compositionally biased region" description="Low complexity" evidence="16">
    <location>
        <begin position="327"/>
        <end position="343"/>
    </location>
</feature>
<keyword evidence="5" id="KW-0540">Nuclease</keyword>
<feature type="domain" description="Integrase catalytic" evidence="19">
    <location>
        <begin position="1190"/>
        <end position="1349"/>
    </location>
</feature>
<dbReference type="PANTHER" id="PTHR37984">
    <property type="entry name" value="PROTEIN CBG26694"/>
    <property type="match status" value="1"/>
</dbReference>
<dbReference type="SUPFAM" id="SSF53098">
    <property type="entry name" value="Ribonuclease H-like"/>
    <property type="match status" value="1"/>
</dbReference>
<dbReference type="Pfam" id="PF00385">
    <property type="entry name" value="Chromo"/>
    <property type="match status" value="1"/>
</dbReference>
<dbReference type="InterPro" id="IPR056924">
    <property type="entry name" value="SH3_Tf2-1"/>
</dbReference>
<dbReference type="InterPro" id="IPR043128">
    <property type="entry name" value="Rev_trsase/Diguanyl_cyclase"/>
</dbReference>
<feature type="domain" description="Chromo" evidence="17">
    <location>
        <begin position="1492"/>
        <end position="1531"/>
    </location>
</feature>
<keyword evidence="15" id="KW-0233">DNA recombination</keyword>
<keyword evidence="7" id="KW-0064">Aspartyl protease</keyword>
<organism evidence="20 21">
    <name type="scientific">Tanacetum coccineum</name>
    <dbReference type="NCBI Taxonomy" id="301880"/>
    <lineage>
        <taxon>Eukaryota</taxon>
        <taxon>Viridiplantae</taxon>
        <taxon>Streptophyta</taxon>
        <taxon>Embryophyta</taxon>
        <taxon>Tracheophyta</taxon>
        <taxon>Spermatophyta</taxon>
        <taxon>Magnoliopsida</taxon>
        <taxon>eudicotyledons</taxon>
        <taxon>Gunneridae</taxon>
        <taxon>Pentapetalae</taxon>
        <taxon>asterids</taxon>
        <taxon>campanulids</taxon>
        <taxon>Asterales</taxon>
        <taxon>Asteraceae</taxon>
        <taxon>Asteroideae</taxon>
        <taxon>Anthemideae</taxon>
        <taxon>Anthemidinae</taxon>
        <taxon>Tanacetum</taxon>
    </lineage>
</organism>
<dbReference type="Pfam" id="PF17921">
    <property type="entry name" value="Integrase_H2C2"/>
    <property type="match status" value="1"/>
</dbReference>
<keyword evidence="8" id="KW-0255">Endonuclease</keyword>
<keyword evidence="4" id="KW-0548">Nucleotidyltransferase</keyword>
<evidence type="ECO:0000313" key="20">
    <source>
        <dbReference type="EMBL" id="GJS76806.1"/>
    </source>
</evidence>
<evidence type="ECO:0000256" key="4">
    <source>
        <dbReference type="ARBA" id="ARBA00022695"/>
    </source>
</evidence>
<keyword evidence="14" id="KW-0238">DNA-binding</keyword>
<dbReference type="InterPro" id="IPR036397">
    <property type="entry name" value="RNaseH_sf"/>
</dbReference>
<keyword evidence="6" id="KW-0479">Metal-binding</keyword>
<dbReference type="Gene3D" id="2.40.70.10">
    <property type="entry name" value="Acid Proteases"/>
    <property type="match status" value="1"/>
</dbReference>
<dbReference type="InterPro" id="IPR001584">
    <property type="entry name" value="Integrase_cat-core"/>
</dbReference>
<name>A0ABQ4YH89_9ASTR</name>
<dbReference type="InterPro" id="IPR000477">
    <property type="entry name" value="RT_dom"/>
</dbReference>
<reference evidence="20" key="2">
    <citation type="submission" date="2022-01" db="EMBL/GenBank/DDBJ databases">
        <authorList>
            <person name="Yamashiro T."/>
            <person name="Shiraishi A."/>
            <person name="Satake H."/>
            <person name="Nakayama K."/>
        </authorList>
    </citation>
    <scope>NUCLEOTIDE SEQUENCE</scope>
</reference>
<dbReference type="Gene3D" id="3.30.70.270">
    <property type="match status" value="2"/>
</dbReference>
<evidence type="ECO:0000256" key="9">
    <source>
        <dbReference type="ARBA" id="ARBA00022801"/>
    </source>
</evidence>
<dbReference type="SUPFAM" id="SSF50630">
    <property type="entry name" value="Acid proteases"/>
    <property type="match status" value="1"/>
</dbReference>
<keyword evidence="10" id="KW-0460">Magnesium</keyword>
<dbReference type="Pfam" id="PF00078">
    <property type="entry name" value="RVT_1"/>
    <property type="match status" value="1"/>
</dbReference>
<keyword evidence="9" id="KW-0378">Hydrolase</keyword>
<dbReference type="Gene3D" id="3.10.10.10">
    <property type="entry name" value="HIV Type 1 Reverse Transcriptase, subunit A, domain 1"/>
    <property type="match status" value="1"/>
</dbReference>
<keyword evidence="11" id="KW-0229">DNA integration</keyword>
<dbReference type="Gene3D" id="2.40.50.40">
    <property type="match status" value="1"/>
</dbReference>
<evidence type="ECO:0000256" key="15">
    <source>
        <dbReference type="ARBA" id="ARBA00023172"/>
    </source>
</evidence>
<dbReference type="PROSITE" id="PS50013">
    <property type="entry name" value="CHROMO_2"/>
    <property type="match status" value="1"/>
</dbReference>
<evidence type="ECO:0000256" key="11">
    <source>
        <dbReference type="ARBA" id="ARBA00022908"/>
    </source>
</evidence>
<dbReference type="Gene3D" id="1.10.340.70">
    <property type="match status" value="1"/>
</dbReference>
<evidence type="ECO:0000256" key="10">
    <source>
        <dbReference type="ARBA" id="ARBA00022842"/>
    </source>
</evidence>
<dbReference type="InterPro" id="IPR041373">
    <property type="entry name" value="RT_RNaseH"/>
</dbReference>
<evidence type="ECO:0000256" key="3">
    <source>
        <dbReference type="ARBA" id="ARBA00022679"/>
    </source>
</evidence>
<dbReference type="InterPro" id="IPR041588">
    <property type="entry name" value="Integrase_H2C2"/>
</dbReference>
<dbReference type="PROSITE" id="PS50994">
    <property type="entry name" value="INTEGRASE"/>
    <property type="match status" value="1"/>
</dbReference>
<dbReference type="PANTHER" id="PTHR37984:SF5">
    <property type="entry name" value="PROTEIN NYNRIN-LIKE"/>
    <property type="match status" value="1"/>
</dbReference>
<keyword evidence="13" id="KW-0239">DNA-directed DNA polymerase</keyword>
<proteinExistence type="predicted"/>
<dbReference type="InterPro" id="IPR016197">
    <property type="entry name" value="Chromo-like_dom_sf"/>
</dbReference>
<dbReference type="EC" id="2.7.7.49" evidence="1"/>
<dbReference type="Pfam" id="PF24626">
    <property type="entry name" value="SH3_Tf2-1"/>
    <property type="match status" value="1"/>
</dbReference>
<dbReference type="Gene3D" id="3.30.420.10">
    <property type="entry name" value="Ribonuclease H-like superfamily/Ribonuclease H"/>
    <property type="match status" value="1"/>
</dbReference>
<evidence type="ECO:0000256" key="5">
    <source>
        <dbReference type="ARBA" id="ARBA00022722"/>
    </source>
</evidence>
<dbReference type="Proteomes" id="UP001151760">
    <property type="component" value="Unassembled WGS sequence"/>
</dbReference>
<gene>
    <name evidence="20" type="ORF">Tco_0726687</name>
</gene>
<dbReference type="SUPFAM" id="SSF56672">
    <property type="entry name" value="DNA/RNA polymerases"/>
    <property type="match status" value="1"/>
</dbReference>
<dbReference type="Pfam" id="PF08284">
    <property type="entry name" value="RVP_2"/>
    <property type="match status" value="1"/>
</dbReference>
<evidence type="ECO:0000256" key="6">
    <source>
        <dbReference type="ARBA" id="ARBA00022723"/>
    </source>
</evidence>
<evidence type="ECO:0000256" key="2">
    <source>
        <dbReference type="ARBA" id="ARBA00022670"/>
    </source>
</evidence>
<dbReference type="InterPro" id="IPR050951">
    <property type="entry name" value="Retrovirus_Pol_polyprotein"/>
</dbReference>
<evidence type="ECO:0000256" key="7">
    <source>
        <dbReference type="ARBA" id="ARBA00022750"/>
    </source>
</evidence>
<evidence type="ECO:0000256" key="14">
    <source>
        <dbReference type="ARBA" id="ARBA00023125"/>
    </source>
</evidence>
<dbReference type="InterPro" id="IPR000953">
    <property type="entry name" value="Chromo/chromo_shadow_dom"/>
</dbReference>
<dbReference type="Pfam" id="PF03732">
    <property type="entry name" value="Retrotrans_gag"/>
    <property type="match status" value="1"/>
</dbReference>
<dbReference type="InterPro" id="IPR023780">
    <property type="entry name" value="Chromo_domain"/>
</dbReference>
<protein>
    <recommendedName>
        <fullName evidence="1">RNA-directed DNA polymerase</fullName>
        <ecNumber evidence="1">2.7.7.49</ecNumber>
    </recommendedName>
</protein>
<feature type="region of interest" description="Disordered" evidence="16">
    <location>
        <begin position="320"/>
        <end position="362"/>
    </location>
</feature>
<sequence length="1585" mass="178919">MGDEPTFSACLNWKLFAFGNIEKIAPACLLTFSFSFPVLKVVPSFGAFILNSPTAMPPRRDTTGDDNQPPLTDLLTQLISATNTAADRNTTQLTALIEATKSLTTKIDSQTATTANLVTHIATLSDNLNTDTSKTPHINFPKNKESPSSSYSNNPRPPKILLPSFDGTNPLGWIFQAESFFSYYKIPPEERIALVAFHVSGDALAWYQHLDSNHLLGSWDTFKRQVELRFGPSSYENHEATLLKLHQTTTVRAYQTEFEKLSNRVTGLSPQTLKNCFISGLKPEIQAELAILKPITFHETCGLAQLVEDKLTHQPKPKIPYVPKPFSTNPTSNSTTSILPSTSANKSHANLEPLPTHPTKPLPFTKLSPEALQQRRKDGLCFRCPEKFVPGHKCSPPQFLIIVDNDEDHSTPDPLDTVPSHETPPPQLWSLSAAAYFGMSSSQTLRITGFINTCPVTVLIDCGSTHNIVQPRIAKQLNLPTKPLEPFRVMVGNGQFIQCSEYCSDVQLQLQKTKFQIPFFVLPVEGADVILGISWLGALGTITADFSVPQISFVKDGNQCTLRGEPRTQQVSSSSLSTMLKHDSIAAIHTLTMEPQPHIQNPTDPTVDPNITALLDLFQTVFEIPHTLPPNRHHDHHIPLLTNTPVNVRPYRYPHFQKQIMTQLITEMLQDGIIRPSQSPFSSPVLLVKKKDGSWRFCVDYRALNTVTVKDRFPIPTIDELLDELHGATVFSKIDLRSGYHQIRVAQDDIHKTAFRTSDGHYEFLVMPFGLTNAPSTFQSAMNDLFRPVLRHFVLVFFDDILIYSRNRAEHYTHLRYVFHKLQQNHFHAKASKCVFGVTDISFLGHRISGQGVSPEAEKIAAIQQWPQPSSFTTIRAFLGLTGYYRRFVPHYAHIAAPLTDILKLKEFKWTDKADAAFKELKSNMQQLITLALPNFTKPFDVTTDASGMAIGAVLSQDNKPIAFFSKKLCHTMQGQSTYTKEFYAITEAVKKWRQYLLGRRFRIYTDHHSLKHILTQTIQTPEQQKWVTKLLGYDFEVLYKPGRENTVADALSRVDIPSMLAISYPTAPWLDDIRSYYSTNPQGIEFAASITADPTVFPNHVFRDGLVFIAGKLFIPPISHIREQLLTEFHSSFIGGHAGINATVKRLSGTFTWLGLKKDVAQFVKSCTVCQAIKHPNHKPYGLLQPLPTPSQPWHDISMDFITQLPPSKGKVCIWVIVDRLSKYAHFIPLSPNYTAVTLASHFMHEIYRLHGLPKTIVSDRDPLFLSRFWKELFKLIGTKLLHSSAYHPQTDGQTEVVNRCLEMYLRAFVFDEPRTWAQLLYLAEFCYNTSHHSSINMSPFKALYGRDVTSIHNYLPGSTTGSIESSLLEHQKIMSSLKRSIEVSKQKMVTQANKHRLDKHFQIGDFVYLRLHKYRQTSVHNRTNHKLSRLFYGPYKIIERVGDVAYKLALPVGSRIHPVFHVSLLKPSYGTNTDSTGNLEAFDPKDDLAFLPEAIINSRTDSNGEPEVLIKWEKHHLEEATWENLNSLKLQFLDLDYIGDNVSSDGVGDDIAQHGQSLSPQPQAPQTQTRPAREVKKPMRYRN</sequence>
<evidence type="ECO:0000256" key="12">
    <source>
        <dbReference type="ARBA" id="ARBA00022918"/>
    </source>
</evidence>
<evidence type="ECO:0000256" key="8">
    <source>
        <dbReference type="ARBA" id="ARBA00022759"/>
    </source>
</evidence>
<dbReference type="SUPFAM" id="SSF54160">
    <property type="entry name" value="Chromo domain-like"/>
    <property type="match status" value="1"/>
</dbReference>
<feature type="domain" description="Reverse transcriptase" evidence="18">
    <location>
        <begin position="669"/>
        <end position="848"/>
    </location>
</feature>
<evidence type="ECO:0000256" key="1">
    <source>
        <dbReference type="ARBA" id="ARBA00012493"/>
    </source>
</evidence>
<evidence type="ECO:0000256" key="13">
    <source>
        <dbReference type="ARBA" id="ARBA00022932"/>
    </source>
</evidence>
<dbReference type="CDD" id="cd00303">
    <property type="entry name" value="retropepsin_like"/>
    <property type="match status" value="1"/>
</dbReference>
<dbReference type="Pfam" id="PF17917">
    <property type="entry name" value="RT_RNaseH"/>
    <property type="match status" value="1"/>
</dbReference>
<dbReference type="CDD" id="cd01647">
    <property type="entry name" value="RT_LTR"/>
    <property type="match status" value="1"/>
</dbReference>
<feature type="region of interest" description="Disordered" evidence="16">
    <location>
        <begin position="130"/>
        <end position="158"/>
    </location>
</feature>
<dbReference type="InterPro" id="IPR043502">
    <property type="entry name" value="DNA/RNA_pol_sf"/>
</dbReference>
<evidence type="ECO:0000256" key="16">
    <source>
        <dbReference type="SAM" id="MobiDB-lite"/>
    </source>
</evidence>
<dbReference type="PROSITE" id="PS50878">
    <property type="entry name" value="RT_POL"/>
    <property type="match status" value="1"/>
</dbReference>
<evidence type="ECO:0000313" key="21">
    <source>
        <dbReference type="Proteomes" id="UP001151760"/>
    </source>
</evidence>
<comment type="caution">
    <text evidence="20">The sequence shown here is derived from an EMBL/GenBank/DDBJ whole genome shotgun (WGS) entry which is preliminary data.</text>
</comment>
<evidence type="ECO:0000259" key="19">
    <source>
        <dbReference type="PROSITE" id="PS50994"/>
    </source>
</evidence>
<keyword evidence="21" id="KW-1185">Reference proteome</keyword>
<dbReference type="CDD" id="cd09274">
    <property type="entry name" value="RNase_HI_RT_Ty3"/>
    <property type="match status" value="1"/>
</dbReference>
<reference evidence="20" key="1">
    <citation type="journal article" date="2022" name="Int. J. Mol. Sci.">
        <title>Draft Genome of Tanacetum Coccineum: Genomic Comparison of Closely Related Tanacetum-Family Plants.</title>
        <authorList>
            <person name="Yamashiro T."/>
            <person name="Shiraishi A."/>
            <person name="Nakayama K."/>
            <person name="Satake H."/>
        </authorList>
    </citation>
    <scope>NUCLEOTIDE SEQUENCE</scope>
</reference>
<dbReference type="InterPro" id="IPR005162">
    <property type="entry name" value="Retrotrans_gag_dom"/>
</dbReference>
<dbReference type="EMBL" id="BQNB010010402">
    <property type="protein sequence ID" value="GJS76806.1"/>
    <property type="molecule type" value="Genomic_DNA"/>
</dbReference>
<evidence type="ECO:0000259" key="18">
    <source>
        <dbReference type="PROSITE" id="PS50878"/>
    </source>
</evidence>
<keyword evidence="3" id="KW-0808">Transferase</keyword>
<feature type="region of interest" description="Disordered" evidence="16">
    <location>
        <begin position="1548"/>
        <end position="1585"/>
    </location>
</feature>
<dbReference type="InterPro" id="IPR021109">
    <property type="entry name" value="Peptidase_aspartic_dom_sf"/>
</dbReference>
<keyword evidence="12" id="KW-0695">RNA-directed DNA polymerase</keyword>
<feature type="compositionally biased region" description="Low complexity" evidence="16">
    <location>
        <begin position="1562"/>
        <end position="1572"/>
    </location>
</feature>
<accession>A0ABQ4YH89</accession>
<keyword evidence="2" id="KW-0645">Protease</keyword>